<evidence type="ECO:0000313" key="1">
    <source>
        <dbReference type="EMBL" id="MDZ5493513.1"/>
    </source>
</evidence>
<sequence>MTEYSRGRFAQQYLRAFLEPHLEHDPDHPARQRAVLGTFSRLAHEPWQHGEPYVLAPP</sequence>
<keyword evidence="2" id="KW-1185">Reference proteome</keyword>
<dbReference type="RefSeq" id="WP_322443101.1">
    <property type="nucleotide sequence ID" value="NZ_JAXOTQ010000047.1"/>
</dbReference>
<reference evidence="1 2" key="1">
    <citation type="submission" date="2023-12" db="EMBL/GenBank/DDBJ databases">
        <title>Micromonospora sp. nov., isolated from Atacama Desert.</title>
        <authorList>
            <person name="Carro L."/>
            <person name="Golinska P."/>
            <person name="Klenk H.-P."/>
            <person name="Goodfellow M."/>
        </authorList>
    </citation>
    <scope>NUCLEOTIDE SEQUENCE [LARGE SCALE GENOMIC DNA]</scope>
    <source>
        <strain evidence="1 2">4G53</strain>
    </source>
</reference>
<dbReference type="Proteomes" id="UP001290101">
    <property type="component" value="Unassembled WGS sequence"/>
</dbReference>
<accession>A0ABU5JLL7</accession>
<proteinExistence type="predicted"/>
<name>A0ABU5JLL7_9ACTN</name>
<evidence type="ECO:0000313" key="2">
    <source>
        <dbReference type="Proteomes" id="UP001290101"/>
    </source>
</evidence>
<comment type="caution">
    <text evidence="1">The sequence shown here is derived from an EMBL/GenBank/DDBJ whole genome shotgun (WGS) entry which is preliminary data.</text>
</comment>
<gene>
    <name evidence="1" type="ORF">U2F25_29290</name>
</gene>
<dbReference type="EMBL" id="JAXOTQ010000047">
    <property type="protein sequence ID" value="MDZ5493513.1"/>
    <property type="molecule type" value="Genomic_DNA"/>
</dbReference>
<protein>
    <submittedName>
        <fullName evidence="1">Uncharacterized protein</fullName>
    </submittedName>
</protein>
<organism evidence="1 2">
    <name type="scientific">Micromonospora sicca</name>
    <dbReference type="NCBI Taxonomy" id="2202420"/>
    <lineage>
        <taxon>Bacteria</taxon>
        <taxon>Bacillati</taxon>
        <taxon>Actinomycetota</taxon>
        <taxon>Actinomycetes</taxon>
        <taxon>Micromonosporales</taxon>
        <taxon>Micromonosporaceae</taxon>
        <taxon>Micromonospora</taxon>
    </lineage>
</organism>